<keyword evidence="2" id="KW-1185">Reference proteome</keyword>
<dbReference type="Proteomes" id="UP001055420">
    <property type="component" value="Chromosome"/>
</dbReference>
<reference evidence="1" key="1">
    <citation type="submission" date="2022-06" db="EMBL/GenBank/DDBJ databases">
        <title>Novel species in genus Dyadobacter.</title>
        <authorList>
            <person name="Ma C."/>
        </authorList>
    </citation>
    <scope>NUCLEOTIDE SEQUENCE</scope>
    <source>
        <strain evidence="1">CY22</strain>
    </source>
</reference>
<proteinExistence type="predicted"/>
<accession>A0ABY4XME0</accession>
<evidence type="ECO:0000313" key="2">
    <source>
        <dbReference type="Proteomes" id="UP001055420"/>
    </source>
</evidence>
<sequence length="74" mass="8110">MENFQILKLDVSIKDEVLSMCTDADALNHYLSDHVSPIIFEAIAAIPKGGELGGRVACDTRGECRVEVGGTWRF</sequence>
<protein>
    <submittedName>
        <fullName evidence="1">Uncharacterized protein</fullName>
    </submittedName>
</protein>
<gene>
    <name evidence="1" type="ORF">NFI80_01530</name>
</gene>
<organism evidence="1 2">
    <name type="scientific">Dyadobacter chenhuakuii</name>
    <dbReference type="NCBI Taxonomy" id="2909339"/>
    <lineage>
        <taxon>Bacteria</taxon>
        <taxon>Pseudomonadati</taxon>
        <taxon>Bacteroidota</taxon>
        <taxon>Cytophagia</taxon>
        <taxon>Cytophagales</taxon>
        <taxon>Spirosomataceae</taxon>
        <taxon>Dyadobacter</taxon>
    </lineage>
</organism>
<evidence type="ECO:0000313" key="1">
    <source>
        <dbReference type="EMBL" id="USJ31426.1"/>
    </source>
</evidence>
<dbReference type="RefSeq" id="WP_235164467.1">
    <property type="nucleotide sequence ID" value="NZ_CP098805.1"/>
</dbReference>
<name>A0ABY4XME0_9BACT</name>
<dbReference type="EMBL" id="CP098805">
    <property type="protein sequence ID" value="USJ31426.1"/>
    <property type="molecule type" value="Genomic_DNA"/>
</dbReference>